<protein>
    <recommendedName>
        <fullName evidence="1">DinB-like domain-containing protein</fullName>
    </recommendedName>
</protein>
<dbReference type="InterPro" id="IPR034660">
    <property type="entry name" value="DinB/YfiT-like"/>
</dbReference>
<accession>A0A381Y669</accession>
<evidence type="ECO:0000313" key="2">
    <source>
        <dbReference type="EMBL" id="SVA72131.1"/>
    </source>
</evidence>
<name>A0A381Y669_9ZZZZ</name>
<reference evidence="2" key="1">
    <citation type="submission" date="2018-05" db="EMBL/GenBank/DDBJ databases">
        <authorList>
            <person name="Lanie J.A."/>
            <person name="Ng W.-L."/>
            <person name="Kazmierczak K.M."/>
            <person name="Andrzejewski T.M."/>
            <person name="Davidsen T.M."/>
            <person name="Wayne K.J."/>
            <person name="Tettelin H."/>
            <person name="Glass J.I."/>
            <person name="Rusch D."/>
            <person name="Podicherti R."/>
            <person name="Tsui H.-C.T."/>
            <person name="Winkler M.E."/>
        </authorList>
    </citation>
    <scope>NUCLEOTIDE SEQUENCE</scope>
</reference>
<dbReference type="Gene3D" id="1.20.120.450">
    <property type="entry name" value="dinb family like domain"/>
    <property type="match status" value="1"/>
</dbReference>
<dbReference type="Pfam" id="PF12867">
    <property type="entry name" value="DinB_2"/>
    <property type="match status" value="1"/>
</dbReference>
<proteinExistence type="predicted"/>
<gene>
    <name evidence="2" type="ORF">METZ01_LOCUS124985</name>
</gene>
<feature type="domain" description="DinB-like" evidence="1">
    <location>
        <begin position="25"/>
        <end position="181"/>
    </location>
</feature>
<dbReference type="EMBL" id="UINC01017408">
    <property type="protein sequence ID" value="SVA72131.1"/>
    <property type="molecule type" value="Genomic_DNA"/>
</dbReference>
<dbReference type="InterPro" id="IPR024775">
    <property type="entry name" value="DinB-like"/>
</dbReference>
<dbReference type="SUPFAM" id="SSF109854">
    <property type="entry name" value="DinB/YfiT-like putative metalloenzymes"/>
    <property type="match status" value="1"/>
</dbReference>
<organism evidence="2">
    <name type="scientific">marine metagenome</name>
    <dbReference type="NCBI Taxonomy" id="408172"/>
    <lineage>
        <taxon>unclassified sequences</taxon>
        <taxon>metagenomes</taxon>
        <taxon>ecological metagenomes</taxon>
    </lineage>
</organism>
<evidence type="ECO:0000259" key="1">
    <source>
        <dbReference type="Pfam" id="PF12867"/>
    </source>
</evidence>
<sequence>MIIMPRNSNFSEGSMELLKFATKMLEEYHSRLYTYLDGLTTEELNWRPDSSANSIAFIVWHTARVEDRWFQLFCQGKSDLWIDGRWFDKLGMDEKQPVARYKPKELEDFPILTMDELKSYFEAVRSETQKYLVNIGPGELEKAPGRSPFPESSSASPFAEFTIQRMFRQLIQEEIQHLGQVGMLRGLQRGLDK</sequence>
<dbReference type="AlphaFoldDB" id="A0A381Y669"/>